<sequence length="272" mass="30255">MVLAIKGQPLWTAIGAAALLSFILLAAGFALAVIDFFHPAPTAPKPAVVAPEERDSESGNKLLVSLGDSLTRGTGDMTGKGYVGRVHDAMQKIYGDKVTAVNLGINGQTSSDLAKQIRQPQVRKFLRRATWITITIGGNDLFRASGGPEQVDRVAIDKGRSLYRKNLSRILKEIRELNGEAPVFIYGLYNPFGDLPDQRETSRLVMEWNETITEVSRQFTRVVVVPTFDLFQLDPSRYLYSDHFHPNQEGYRKMAERLLHAMGEPKKGDDRP</sequence>
<dbReference type="CDD" id="cd04506">
    <property type="entry name" value="SGNH_hydrolase_YpmR_like"/>
    <property type="match status" value="1"/>
</dbReference>
<evidence type="ECO:0000313" key="3">
    <source>
        <dbReference type="Proteomes" id="UP000198661"/>
    </source>
</evidence>
<evidence type="ECO:0000313" key="2">
    <source>
        <dbReference type="EMBL" id="SFF91547.1"/>
    </source>
</evidence>
<dbReference type="InterPro" id="IPR051532">
    <property type="entry name" value="Ester_Hydrolysis_Enzymes"/>
</dbReference>
<dbReference type="AlphaFoldDB" id="A0A1I2MPZ3"/>
<reference evidence="3" key="1">
    <citation type="submission" date="2016-10" db="EMBL/GenBank/DDBJ databases">
        <authorList>
            <person name="Varghese N."/>
            <person name="Submissions S."/>
        </authorList>
    </citation>
    <scope>NUCLEOTIDE SEQUENCE [LARGE SCALE GENOMIC DNA]</scope>
    <source>
        <strain evidence="3">DSM 44945</strain>
    </source>
</reference>
<dbReference type="STRING" id="201973.SAMN04488025_108106"/>
<dbReference type="OrthoDB" id="252349at2"/>
<dbReference type="InterPro" id="IPR036514">
    <property type="entry name" value="SGNH_hydro_sf"/>
</dbReference>
<keyword evidence="3" id="KW-1185">Reference proteome</keyword>
<dbReference type="Pfam" id="PF13472">
    <property type="entry name" value="Lipase_GDSL_2"/>
    <property type="match status" value="1"/>
</dbReference>
<dbReference type="InterPro" id="IPR013830">
    <property type="entry name" value="SGNH_hydro"/>
</dbReference>
<dbReference type="Gene3D" id="3.40.50.1110">
    <property type="entry name" value="SGNH hydrolase"/>
    <property type="match status" value="1"/>
</dbReference>
<dbReference type="SUPFAM" id="SSF52266">
    <property type="entry name" value="SGNH hydrolase"/>
    <property type="match status" value="1"/>
</dbReference>
<dbReference type="PANTHER" id="PTHR30383:SF27">
    <property type="entry name" value="SPORE GERMINATION LIPASE LIPC"/>
    <property type="match status" value="1"/>
</dbReference>
<proteinExistence type="predicted"/>
<dbReference type="PANTHER" id="PTHR30383">
    <property type="entry name" value="THIOESTERASE 1/PROTEASE 1/LYSOPHOSPHOLIPASE L1"/>
    <property type="match status" value="1"/>
</dbReference>
<gene>
    <name evidence="2" type="ORF">SAMN04488025_108106</name>
</gene>
<dbReference type="GO" id="GO:0004622">
    <property type="term" value="F:phosphatidylcholine lysophospholipase activity"/>
    <property type="evidence" value="ECO:0007669"/>
    <property type="project" value="TreeGrafter"/>
</dbReference>
<organism evidence="2 3">
    <name type="scientific">Planifilum fulgidum</name>
    <dbReference type="NCBI Taxonomy" id="201973"/>
    <lineage>
        <taxon>Bacteria</taxon>
        <taxon>Bacillati</taxon>
        <taxon>Bacillota</taxon>
        <taxon>Bacilli</taxon>
        <taxon>Bacillales</taxon>
        <taxon>Thermoactinomycetaceae</taxon>
        <taxon>Planifilum</taxon>
    </lineage>
</organism>
<dbReference type="EMBL" id="FOOK01000008">
    <property type="protein sequence ID" value="SFF91547.1"/>
    <property type="molecule type" value="Genomic_DNA"/>
</dbReference>
<dbReference type="Proteomes" id="UP000198661">
    <property type="component" value="Unassembled WGS sequence"/>
</dbReference>
<evidence type="ECO:0000259" key="1">
    <source>
        <dbReference type="Pfam" id="PF13472"/>
    </source>
</evidence>
<accession>A0A1I2MPZ3</accession>
<name>A0A1I2MPZ3_9BACL</name>
<protein>
    <submittedName>
        <fullName evidence="2">Lysophospholipase L1</fullName>
    </submittedName>
</protein>
<feature type="domain" description="SGNH hydrolase-type esterase" evidence="1">
    <location>
        <begin position="66"/>
        <end position="252"/>
    </location>
</feature>